<dbReference type="EMBL" id="JANJQO010000157">
    <property type="protein sequence ID" value="KAJ2981021.1"/>
    <property type="molecule type" value="Genomic_DNA"/>
</dbReference>
<reference evidence="1" key="1">
    <citation type="submission" date="2022-08" db="EMBL/GenBank/DDBJ databases">
        <title>Genome Sequence of Lecanicillium fungicola.</title>
        <authorList>
            <person name="Buettner E."/>
        </authorList>
    </citation>
    <scope>NUCLEOTIDE SEQUENCE</scope>
    <source>
        <strain evidence="1">Babe33</strain>
    </source>
</reference>
<evidence type="ECO:0000313" key="2">
    <source>
        <dbReference type="Proteomes" id="UP001143910"/>
    </source>
</evidence>
<proteinExistence type="predicted"/>
<comment type="caution">
    <text evidence="1">The sequence shown here is derived from an EMBL/GenBank/DDBJ whole genome shotgun (WGS) entry which is preliminary data.</text>
</comment>
<accession>A0ACC1NR02</accession>
<protein>
    <submittedName>
        <fullName evidence="1">Uncharacterized protein</fullName>
    </submittedName>
</protein>
<keyword evidence="2" id="KW-1185">Reference proteome</keyword>
<evidence type="ECO:0000313" key="1">
    <source>
        <dbReference type="EMBL" id="KAJ2981021.1"/>
    </source>
</evidence>
<organism evidence="1 2">
    <name type="scientific">Zarea fungicola</name>
    <dbReference type="NCBI Taxonomy" id="93591"/>
    <lineage>
        <taxon>Eukaryota</taxon>
        <taxon>Fungi</taxon>
        <taxon>Dikarya</taxon>
        <taxon>Ascomycota</taxon>
        <taxon>Pezizomycotina</taxon>
        <taxon>Sordariomycetes</taxon>
        <taxon>Hypocreomycetidae</taxon>
        <taxon>Hypocreales</taxon>
        <taxon>Cordycipitaceae</taxon>
        <taxon>Zarea</taxon>
    </lineage>
</organism>
<dbReference type="Proteomes" id="UP001143910">
    <property type="component" value="Unassembled WGS sequence"/>
</dbReference>
<name>A0ACC1NR02_9HYPO</name>
<sequence>MHSSTLIALLPFAFAAPAARSGPAPVLVPRGAKVIEGKYIVKMKDNVSTEARVSTISSISAKADYTYTSFNGFSASLTSDDLQKLKNDPSVDFIEQDAIVTISATQQDADWGLARLSNQKPGSTSYTYDESAGAGTCAYIIDTGIYTNHTEFEGRAKFLKNFAGDGQDSDGNGHGTHVAGTIGSKTYGVAKKTTLLGVKVLDAQGSGTNHRPLV</sequence>
<gene>
    <name evidence="1" type="ORF">NQ176_g2281</name>
</gene>